<dbReference type="EMBL" id="KN840566">
    <property type="protein sequence ID" value="KIP04668.1"/>
    <property type="molecule type" value="Genomic_DNA"/>
</dbReference>
<dbReference type="OrthoDB" id="6021263at2759"/>
<dbReference type="STRING" id="745531.A0A0C3PG42"/>
<dbReference type="InterPro" id="IPR024388">
    <property type="entry name" value="Ribosomal_mL58"/>
</dbReference>
<accession>A0A0C3PG42</accession>
<dbReference type="AlphaFoldDB" id="A0A0C3PG42"/>
<organism evidence="2 3">
    <name type="scientific">Phlebiopsis gigantea (strain 11061_1 CR5-6)</name>
    <name type="common">White-rot fungus</name>
    <name type="synonym">Peniophora gigantea</name>
    <dbReference type="NCBI Taxonomy" id="745531"/>
    <lineage>
        <taxon>Eukaryota</taxon>
        <taxon>Fungi</taxon>
        <taxon>Dikarya</taxon>
        <taxon>Basidiomycota</taxon>
        <taxon>Agaricomycotina</taxon>
        <taxon>Agaricomycetes</taxon>
        <taxon>Polyporales</taxon>
        <taxon>Phanerochaetaceae</taxon>
        <taxon>Phlebiopsis</taxon>
    </lineage>
</organism>
<evidence type="ECO:0000313" key="2">
    <source>
        <dbReference type="EMBL" id="KIP04668.1"/>
    </source>
</evidence>
<proteinExistence type="predicted"/>
<dbReference type="PANTHER" id="PTHR28266:SF1">
    <property type="entry name" value="LARGE RIBOSOMAL SUBUNIT PROTEIN ML58"/>
    <property type="match status" value="1"/>
</dbReference>
<evidence type="ECO:0000256" key="1">
    <source>
        <dbReference type="SAM" id="MobiDB-lite"/>
    </source>
</evidence>
<feature type="region of interest" description="Disordered" evidence="1">
    <location>
        <begin position="47"/>
        <end position="101"/>
    </location>
</feature>
<protein>
    <submittedName>
        <fullName evidence="2">Uncharacterized protein</fullName>
    </submittedName>
</protein>
<name>A0A0C3PG42_PHLG1</name>
<sequence>MRPPVSLRSFVSIRTYATRLPERPPYRAPDPLVNNPHAEYNALPGELTFIHRPPPTAPAPDSYATLPTSPLLKSESNAPSELPPQLFARKKPEPARMSDEDIQKMQQLRREDPQKWTAGKLAKEFGCTQGFARMFTKLPKAEQRKALARRDVEHDKHRAKWGEKKLLQQEIRAKRKEFW</sequence>
<feature type="compositionally biased region" description="Basic and acidic residues" evidence="1">
    <location>
        <begin position="90"/>
        <end position="101"/>
    </location>
</feature>
<evidence type="ECO:0000313" key="3">
    <source>
        <dbReference type="Proteomes" id="UP000053257"/>
    </source>
</evidence>
<dbReference type="Pfam" id="PF12824">
    <property type="entry name" value="MRP-L20"/>
    <property type="match status" value="1"/>
</dbReference>
<dbReference type="HOGENOM" id="CLU_100683_0_0_1"/>
<reference evidence="2 3" key="1">
    <citation type="journal article" date="2014" name="PLoS Genet.">
        <title>Analysis of the Phlebiopsis gigantea genome, transcriptome and secretome provides insight into its pioneer colonization strategies of wood.</title>
        <authorList>
            <person name="Hori C."/>
            <person name="Ishida T."/>
            <person name="Igarashi K."/>
            <person name="Samejima M."/>
            <person name="Suzuki H."/>
            <person name="Master E."/>
            <person name="Ferreira P."/>
            <person name="Ruiz-Duenas F.J."/>
            <person name="Held B."/>
            <person name="Canessa P."/>
            <person name="Larrondo L.F."/>
            <person name="Schmoll M."/>
            <person name="Druzhinina I.S."/>
            <person name="Kubicek C.P."/>
            <person name="Gaskell J.A."/>
            <person name="Kersten P."/>
            <person name="St John F."/>
            <person name="Glasner J."/>
            <person name="Sabat G."/>
            <person name="Splinter BonDurant S."/>
            <person name="Syed K."/>
            <person name="Yadav J."/>
            <person name="Mgbeahuruike A.C."/>
            <person name="Kovalchuk A."/>
            <person name="Asiegbu F.O."/>
            <person name="Lackner G."/>
            <person name="Hoffmeister D."/>
            <person name="Rencoret J."/>
            <person name="Gutierrez A."/>
            <person name="Sun H."/>
            <person name="Lindquist E."/>
            <person name="Barry K."/>
            <person name="Riley R."/>
            <person name="Grigoriev I.V."/>
            <person name="Henrissat B."/>
            <person name="Kues U."/>
            <person name="Berka R.M."/>
            <person name="Martinez A.T."/>
            <person name="Covert S.F."/>
            <person name="Blanchette R.A."/>
            <person name="Cullen D."/>
        </authorList>
    </citation>
    <scope>NUCLEOTIDE SEQUENCE [LARGE SCALE GENOMIC DNA]</scope>
    <source>
        <strain evidence="2 3">11061_1 CR5-6</strain>
    </source>
</reference>
<keyword evidence="3" id="KW-1185">Reference proteome</keyword>
<dbReference type="PANTHER" id="PTHR28266">
    <property type="entry name" value="54S RIBOSOMAL PROTEIN L20, MITOCHONDRIAL"/>
    <property type="match status" value="1"/>
</dbReference>
<dbReference type="Proteomes" id="UP000053257">
    <property type="component" value="Unassembled WGS sequence"/>
</dbReference>
<dbReference type="GO" id="GO:0003735">
    <property type="term" value="F:structural constituent of ribosome"/>
    <property type="evidence" value="ECO:0007669"/>
    <property type="project" value="TreeGrafter"/>
</dbReference>
<gene>
    <name evidence="2" type="ORF">PHLGIDRAFT_75527</name>
</gene>
<dbReference type="GO" id="GO:0005762">
    <property type="term" value="C:mitochondrial large ribosomal subunit"/>
    <property type="evidence" value="ECO:0007669"/>
    <property type="project" value="TreeGrafter"/>
</dbReference>